<keyword evidence="1" id="KW-0812">Transmembrane</keyword>
<evidence type="ECO:0000313" key="2">
    <source>
        <dbReference type="EMBL" id="TKA81158.1"/>
    </source>
</evidence>
<dbReference type="AlphaFoldDB" id="A0A4U0XYS8"/>
<gene>
    <name evidence="2" type="ORF">B0A49_02007</name>
</gene>
<keyword evidence="1" id="KW-0472">Membrane</keyword>
<feature type="transmembrane region" description="Helical" evidence="1">
    <location>
        <begin position="91"/>
        <end position="109"/>
    </location>
</feature>
<organism evidence="2 3">
    <name type="scientific">Cryomyces minteri</name>
    <dbReference type="NCBI Taxonomy" id="331657"/>
    <lineage>
        <taxon>Eukaryota</taxon>
        <taxon>Fungi</taxon>
        <taxon>Dikarya</taxon>
        <taxon>Ascomycota</taxon>
        <taxon>Pezizomycotina</taxon>
        <taxon>Dothideomycetes</taxon>
        <taxon>Dothideomycetes incertae sedis</taxon>
        <taxon>Cryomyces</taxon>
    </lineage>
</organism>
<dbReference type="Proteomes" id="UP000308768">
    <property type="component" value="Unassembled WGS sequence"/>
</dbReference>
<sequence length="164" mass="17450">MATSTGLFGHRSAQLLSMTSCALFFGSTTWASVAVMPSLIAAPISTYAKLAVFKGLILRANAILPPVFGVTLSSLAYLALYSPLPESRRNYLVAVGALLTSFGLQIPVLPRNKAMVKVVDEGRGQNDDGREGNERIRELLMLNWGRVVLGGVAFGIGLLEIASP</sequence>
<comment type="caution">
    <text evidence="2">The sequence shown here is derived from an EMBL/GenBank/DDBJ whole genome shotgun (WGS) entry which is preliminary data.</text>
</comment>
<keyword evidence="1" id="KW-1133">Transmembrane helix</keyword>
<dbReference type="Pfam" id="PF08592">
    <property type="entry name" value="Anthrone_oxy"/>
    <property type="match status" value="1"/>
</dbReference>
<evidence type="ECO:0000313" key="3">
    <source>
        <dbReference type="Proteomes" id="UP000308768"/>
    </source>
</evidence>
<keyword evidence="3" id="KW-1185">Reference proteome</keyword>
<evidence type="ECO:0008006" key="4">
    <source>
        <dbReference type="Google" id="ProtNLM"/>
    </source>
</evidence>
<dbReference type="InterPro" id="IPR013901">
    <property type="entry name" value="Anthrone_oxy"/>
</dbReference>
<dbReference type="OrthoDB" id="3931462at2759"/>
<dbReference type="EMBL" id="NAJN01000033">
    <property type="protein sequence ID" value="TKA81158.1"/>
    <property type="molecule type" value="Genomic_DNA"/>
</dbReference>
<name>A0A4U0XYS8_9PEZI</name>
<proteinExistence type="predicted"/>
<protein>
    <recommendedName>
        <fullName evidence="4">DUF1772 domain-containing protein</fullName>
    </recommendedName>
</protein>
<feature type="transmembrane region" description="Helical" evidence="1">
    <location>
        <begin position="22"/>
        <end position="44"/>
    </location>
</feature>
<evidence type="ECO:0000256" key="1">
    <source>
        <dbReference type="SAM" id="Phobius"/>
    </source>
</evidence>
<reference evidence="2 3" key="1">
    <citation type="submission" date="2017-03" db="EMBL/GenBank/DDBJ databases">
        <title>Genomes of endolithic fungi from Antarctica.</title>
        <authorList>
            <person name="Coleine C."/>
            <person name="Masonjones S."/>
            <person name="Stajich J.E."/>
        </authorList>
    </citation>
    <scope>NUCLEOTIDE SEQUENCE [LARGE SCALE GENOMIC DNA]</scope>
    <source>
        <strain evidence="2 3">CCFEE 5187</strain>
    </source>
</reference>
<accession>A0A4U0XYS8</accession>
<feature type="transmembrane region" description="Helical" evidence="1">
    <location>
        <begin position="56"/>
        <end position="79"/>
    </location>
</feature>